<dbReference type="SUPFAM" id="SSF46689">
    <property type="entry name" value="Homeodomain-like"/>
    <property type="match status" value="1"/>
</dbReference>
<accession>A0A4R6R718</accession>
<dbReference type="RefSeq" id="WP_166643570.1">
    <property type="nucleotide sequence ID" value="NZ_SNXW01000007.1"/>
</dbReference>
<proteinExistence type="predicted"/>
<evidence type="ECO:0000313" key="7">
    <source>
        <dbReference type="Proteomes" id="UP000294593"/>
    </source>
</evidence>
<keyword evidence="2 6" id="KW-0238">DNA-binding</keyword>
<evidence type="ECO:0000256" key="2">
    <source>
        <dbReference type="ARBA" id="ARBA00023125"/>
    </source>
</evidence>
<dbReference type="SMART" id="SM00342">
    <property type="entry name" value="HTH_ARAC"/>
    <property type="match status" value="1"/>
</dbReference>
<dbReference type="GO" id="GO:0005829">
    <property type="term" value="C:cytosol"/>
    <property type="evidence" value="ECO:0007669"/>
    <property type="project" value="TreeGrafter"/>
</dbReference>
<evidence type="ECO:0000256" key="3">
    <source>
        <dbReference type="ARBA" id="ARBA00023163"/>
    </source>
</evidence>
<comment type="caution">
    <text evidence="6">The sequence shown here is derived from an EMBL/GenBank/DDBJ whole genome shotgun (WGS) entry which is preliminary data.</text>
</comment>
<keyword evidence="3" id="KW-0804">Transcription</keyword>
<dbReference type="Pfam" id="PF12833">
    <property type="entry name" value="HTH_18"/>
    <property type="match status" value="1"/>
</dbReference>
<dbReference type="PANTHER" id="PTHR47894:SF4">
    <property type="entry name" value="HTH-TYPE TRANSCRIPTIONAL REGULATOR GADX"/>
    <property type="match status" value="1"/>
</dbReference>
<reference evidence="6 7" key="1">
    <citation type="submission" date="2019-03" db="EMBL/GenBank/DDBJ databases">
        <title>Genomic Encyclopedia of Type Strains, Phase IV (KMG-IV): sequencing the most valuable type-strain genomes for metagenomic binning, comparative biology and taxonomic classification.</title>
        <authorList>
            <person name="Goeker M."/>
        </authorList>
    </citation>
    <scope>NUCLEOTIDE SEQUENCE [LARGE SCALE GENOMIC DNA]</scope>
    <source>
        <strain evidence="6 7">DSM 11901</strain>
    </source>
</reference>
<dbReference type="PANTHER" id="PTHR47894">
    <property type="entry name" value="HTH-TYPE TRANSCRIPTIONAL REGULATOR GADX"/>
    <property type="match status" value="1"/>
</dbReference>
<evidence type="ECO:0000256" key="1">
    <source>
        <dbReference type="ARBA" id="ARBA00023015"/>
    </source>
</evidence>
<evidence type="ECO:0000259" key="5">
    <source>
        <dbReference type="PROSITE" id="PS01124"/>
    </source>
</evidence>
<feature type="region of interest" description="Disordered" evidence="4">
    <location>
        <begin position="238"/>
        <end position="257"/>
    </location>
</feature>
<dbReference type="Pfam" id="PF12625">
    <property type="entry name" value="Arabinose_bd"/>
    <property type="match status" value="1"/>
</dbReference>
<dbReference type="InterPro" id="IPR018060">
    <property type="entry name" value="HTH_AraC"/>
</dbReference>
<sequence length="359" mass="40473">MSLSPATPERQQRIPFVTVTNWVRAARLCGIDIEAIFRREGIDTGLLHPETATIDRLTMQRVMHHCVAETRRIGSPQHFPLVLGETFAFEYLSDVETFITTSATLRDATRSLEWIPPLINPFMRFSLAEHGDDARIALRFDVVDDVPDLAWPFTEGVFTTVVKFSRMLLGGQPLIGRITMRHPAHQDADKVAAHFQVPIDWGSEVDALWFSRRLLDQPLRGAFPSLHEQAAQRVVQQVAQRSHAAGQGGEPGHPGQQLASQIEQAFLDKPRLLGLGLEALAEELGLHARTLQRRLKDIGDSHSAIQGRVRYRLAQQWLQDPTLAIEDISERLGFTDRRSFTLAFTRWSGQTPSRFRRGA</sequence>
<dbReference type="Proteomes" id="UP000294593">
    <property type="component" value="Unassembled WGS sequence"/>
</dbReference>
<keyword evidence="1" id="KW-0805">Transcription regulation</keyword>
<organism evidence="6 7">
    <name type="scientific">Aquabacterium commune</name>
    <dbReference type="NCBI Taxonomy" id="70586"/>
    <lineage>
        <taxon>Bacteria</taxon>
        <taxon>Pseudomonadati</taxon>
        <taxon>Pseudomonadota</taxon>
        <taxon>Betaproteobacteria</taxon>
        <taxon>Burkholderiales</taxon>
        <taxon>Aquabacterium</taxon>
    </lineage>
</organism>
<dbReference type="Gene3D" id="1.10.10.60">
    <property type="entry name" value="Homeodomain-like"/>
    <property type="match status" value="1"/>
</dbReference>
<dbReference type="InterPro" id="IPR009057">
    <property type="entry name" value="Homeodomain-like_sf"/>
</dbReference>
<gene>
    <name evidence="6" type="ORF">EV672_107191</name>
</gene>
<dbReference type="PROSITE" id="PS01124">
    <property type="entry name" value="HTH_ARAC_FAMILY_2"/>
    <property type="match status" value="1"/>
</dbReference>
<evidence type="ECO:0000313" key="6">
    <source>
        <dbReference type="EMBL" id="TDP81760.1"/>
    </source>
</evidence>
<evidence type="ECO:0000256" key="4">
    <source>
        <dbReference type="SAM" id="MobiDB-lite"/>
    </source>
</evidence>
<dbReference type="InterPro" id="IPR032687">
    <property type="entry name" value="AraC-type_N"/>
</dbReference>
<dbReference type="AlphaFoldDB" id="A0A4R6R718"/>
<dbReference type="EMBL" id="SNXW01000007">
    <property type="protein sequence ID" value="TDP81760.1"/>
    <property type="molecule type" value="Genomic_DNA"/>
</dbReference>
<protein>
    <submittedName>
        <fullName evidence="6">AraC-like DNA-binding protein</fullName>
    </submittedName>
</protein>
<dbReference type="GO" id="GO:0003700">
    <property type="term" value="F:DNA-binding transcription factor activity"/>
    <property type="evidence" value="ECO:0007669"/>
    <property type="project" value="InterPro"/>
</dbReference>
<keyword evidence="7" id="KW-1185">Reference proteome</keyword>
<dbReference type="GO" id="GO:0000976">
    <property type="term" value="F:transcription cis-regulatory region binding"/>
    <property type="evidence" value="ECO:0007669"/>
    <property type="project" value="TreeGrafter"/>
</dbReference>
<feature type="domain" description="HTH araC/xylS-type" evidence="5">
    <location>
        <begin position="256"/>
        <end position="358"/>
    </location>
</feature>
<name>A0A4R6R718_9BURK</name>